<gene>
    <name evidence="3" type="ORF">GA0070563_1315</name>
</gene>
<dbReference type="Proteomes" id="UP000183585">
    <property type="component" value="Unassembled WGS sequence"/>
</dbReference>
<keyword evidence="4" id="KW-1185">Reference proteome</keyword>
<dbReference type="CDD" id="cd00093">
    <property type="entry name" value="HTH_XRE"/>
    <property type="match status" value="1"/>
</dbReference>
<reference evidence="4" key="1">
    <citation type="submission" date="2016-06" db="EMBL/GenBank/DDBJ databases">
        <authorList>
            <person name="Varghese N."/>
            <person name="Submissions Spin"/>
        </authorList>
    </citation>
    <scope>NUCLEOTIDE SEQUENCE [LARGE SCALE GENOMIC DNA]</scope>
    <source>
        <strain evidence="4">DSM 43168</strain>
    </source>
</reference>
<proteinExistence type="predicted"/>
<evidence type="ECO:0000313" key="3">
    <source>
        <dbReference type="EMBL" id="SCF50380.1"/>
    </source>
</evidence>
<organism evidence="3 4">
    <name type="scientific">Micromonospora carbonacea</name>
    <dbReference type="NCBI Taxonomy" id="47853"/>
    <lineage>
        <taxon>Bacteria</taxon>
        <taxon>Bacillati</taxon>
        <taxon>Actinomycetota</taxon>
        <taxon>Actinomycetes</taxon>
        <taxon>Micromonosporales</taxon>
        <taxon>Micromonosporaceae</taxon>
        <taxon>Micromonospora</taxon>
    </lineage>
</organism>
<dbReference type="Gene3D" id="1.10.260.40">
    <property type="entry name" value="lambda repressor-like DNA-binding domains"/>
    <property type="match status" value="1"/>
</dbReference>
<dbReference type="AlphaFoldDB" id="A0A1C5AYU0"/>
<evidence type="ECO:0000256" key="1">
    <source>
        <dbReference type="SAM" id="MobiDB-lite"/>
    </source>
</evidence>
<sequence>MPNMDERVGQGQLGTRVRDRRVELGLSARAASQAAGIDRNTWSYLENGTRRTAEFNYAGIERALRWAPGSIRAILGGGEPTVLPDDTPPAEEDDEELHLVRTDPQLTEDMRKRIIALILERRERDRSAAVEDTRRLIALFKRG</sequence>
<name>A0A1C5AYU0_9ACTN</name>
<feature type="region of interest" description="Disordered" evidence="1">
    <location>
        <begin position="77"/>
        <end position="96"/>
    </location>
</feature>
<dbReference type="SUPFAM" id="SSF47413">
    <property type="entry name" value="lambda repressor-like DNA-binding domains"/>
    <property type="match status" value="1"/>
</dbReference>
<dbReference type="InterPro" id="IPR010982">
    <property type="entry name" value="Lambda_DNA-bd_dom_sf"/>
</dbReference>
<evidence type="ECO:0000313" key="4">
    <source>
        <dbReference type="Proteomes" id="UP000183585"/>
    </source>
</evidence>
<dbReference type="InterPro" id="IPR001387">
    <property type="entry name" value="Cro/C1-type_HTH"/>
</dbReference>
<dbReference type="GO" id="GO:0003677">
    <property type="term" value="F:DNA binding"/>
    <property type="evidence" value="ECO:0007669"/>
    <property type="project" value="InterPro"/>
</dbReference>
<protein>
    <submittedName>
        <fullName evidence="3">Helix-turn-helix domain-containing protein</fullName>
    </submittedName>
</protein>
<dbReference type="EMBL" id="FMCT01000031">
    <property type="protein sequence ID" value="SCF50380.1"/>
    <property type="molecule type" value="Genomic_DNA"/>
</dbReference>
<dbReference type="SMART" id="SM00530">
    <property type="entry name" value="HTH_XRE"/>
    <property type="match status" value="1"/>
</dbReference>
<dbReference type="Pfam" id="PF13560">
    <property type="entry name" value="HTH_31"/>
    <property type="match status" value="1"/>
</dbReference>
<evidence type="ECO:0000259" key="2">
    <source>
        <dbReference type="SMART" id="SM00530"/>
    </source>
</evidence>
<accession>A0A1C5AYU0</accession>
<feature type="domain" description="HTH cro/C1-type" evidence="2">
    <location>
        <begin position="16"/>
        <end position="71"/>
    </location>
</feature>